<comment type="function">
    <text evidence="7">Catalyzes the oxidation of either pyridoxine 5'-phosphate (PNP) or pyridoxamine 5'-phosphate (PMP) into pyridoxal 5'-phosphate (PLP).</text>
</comment>
<dbReference type="PIRSF" id="PIRSF000190">
    <property type="entry name" value="Pyd_amn-ph_oxd"/>
    <property type="match status" value="1"/>
</dbReference>
<evidence type="ECO:0000313" key="12">
    <source>
        <dbReference type="EMBL" id="PWQ99998.1"/>
    </source>
</evidence>
<feature type="binding site" evidence="7 9">
    <location>
        <position position="104"/>
    </location>
    <ligand>
        <name>FMN</name>
        <dbReference type="ChEBI" id="CHEBI:58210"/>
    </ligand>
</feature>
<accession>A0A317CN75</accession>
<keyword evidence="3 7" id="KW-0285">Flavoprotein</keyword>
<protein>
    <recommendedName>
        <fullName evidence="7">Pyridoxine/pyridoxamine 5'-phosphate oxidase</fullName>
        <ecNumber evidence="7">1.4.3.5</ecNumber>
    </recommendedName>
    <alternativeName>
        <fullName evidence="7">PNP/PMP oxidase</fullName>
        <shortName evidence="7">PNPOx</shortName>
    </alternativeName>
    <alternativeName>
        <fullName evidence="7">Pyridoxal 5'-phosphate synthase</fullName>
    </alternativeName>
</protein>
<feature type="binding site" evidence="7 8">
    <location>
        <position position="126"/>
    </location>
    <ligand>
        <name>substrate</name>
    </ligand>
</feature>
<feature type="binding site" evidence="7 9">
    <location>
        <begin position="75"/>
        <end position="76"/>
    </location>
    <ligand>
        <name>FMN</name>
        <dbReference type="ChEBI" id="CHEBI:58210"/>
    </ligand>
</feature>
<comment type="cofactor">
    <cofactor evidence="7 9">
        <name>FMN</name>
        <dbReference type="ChEBI" id="CHEBI:58210"/>
    </cofactor>
    <text evidence="7 9">Binds 1 FMN per subunit.</text>
</comment>
<comment type="subunit">
    <text evidence="2 7">Homodimer.</text>
</comment>
<reference evidence="12 13" key="1">
    <citation type="submission" date="2018-05" db="EMBL/GenBank/DDBJ databases">
        <title>Leucothrix arctica sp. nov., isolated from Arctic seawater.</title>
        <authorList>
            <person name="Choi A."/>
            <person name="Baek K."/>
        </authorList>
    </citation>
    <scope>NUCLEOTIDE SEQUENCE [LARGE SCALE GENOMIC DNA]</scope>
    <source>
        <strain evidence="12 13">JCM 18388</strain>
    </source>
</reference>
<dbReference type="FunFam" id="2.30.110.10:FF:000020">
    <property type="entry name" value="PNPO isoform 11"/>
    <property type="match status" value="1"/>
</dbReference>
<dbReference type="UniPathway" id="UPA01068">
    <property type="reaction ID" value="UER00304"/>
</dbReference>
<evidence type="ECO:0000256" key="5">
    <source>
        <dbReference type="ARBA" id="ARBA00023002"/>
    </source>
</evidence>
<evidence type="ECO:0000256" key="1">
    <source>
        <dbReference type="ARBA" id="ARBA00007301"/>
    </source>
</evidence>
<dbReference type="Pfam" id="PF10590">
    <property type="entry name" value="PNP_phzG_C"/>
    <property type="match status" value="1"/>
</dbReference>
<gene>
    <name evidence="7 12" type="primary">pdxH</name>
    <name evidence="12" type="ORF">DKW60_04120</name>
</gene>
<dbReference type="GO" id="GO:0010181">
    <property type="term" value="F:FMN binding"/>
    <property type="evidence" value="ECO:0007669"/>
    <property type="project" value="UniProtKB-UniRule"/>
</dbReference>
<dbReference type="Proteomes" id="UP000245539">
    <property type="component" value="Unassembled WGS sequence"/>
</dbReference>
<proteinExistence type="inferred from homology"/>
<dbReference type="PROSITE" id="PS01064">
    <property type="entry name" value="PYRIDOX_OXIDASE"/>
    <property type="match status" value="1"/>
</dbReference>
<dbReference type="InterPro" id="IPR000659">
    <property type="entry name" value="Pyridox_Oxase"/>
</dbReference>
<comment type="similarity">
    <text evidence="1 7">Belongs to the pyridoxamine 5'-phosphate oxidase family.</text>
</comment>
<keyword evidence="6 7" id="KW-0664">Pyridoxine biosynthesis</keyword>
<comment type="caution">
    <text evidence="12">The sequence shown here is derived from an EMBL/GenBank/DDBJ whole genome shotgun (WGS) entry which is preliminary data.</text>
</comment>
<comment type="catalytic activity">
    <reaction evidence="7">
        <text>pyridoxine 5'-phosphate + O2 = pyridoxal 5'-phosphate + H2O2</text>
        <dbReference type="Rhea" id="RHEA:15149"/>
        <dbReference type="ChEBI" id="CHEBI:15379"/>
        <dbReference type="ChEBI" id="CHEBI:16240"/>
        <dbReference type="ChEBI" id="CHEBI:58589"/>
        <dbReference type="ChEBI" id="CHEBI:597326"/>
        <dbReference type="EC" id="1.4.3.5"/>
    </reaction>
</comment>
<dbReference type="GO" id="GO:0004733">
    <property type="term" value="F:pyridoxamine phosphate oxidase activity"/>
    <property type="evidence" value="ECO:0007669"/>
    <property type="project" value="UniProtKB-UniRule"/>
</dbReference>
<dbReference type="RefSeq" id="WP_109836399.1">
    <property type="nucleotide sequence ID" value="NZ_QGKM01000006.1"/>
</dbReference>
<evidence type="ECO:0000256" key="4">
    <source>
        <dbReference type="ARBA" id="ARBA00022643"/>
    </source>
</evidence>
<evidence type="ECO:0000256" key="7">
    <source>
        <dbReference type="HAMAP-Rule" id="MF_01629"/>
    </source>
</evidence>
<evidence type="ECO:0000313" key="13">
    <source>
        <dbReference type="Proteomes" id="UP000245539"/>
    </source>
</evidence>
<feature type="binding site" evidence="8">
    <location>
        <begin position="7"/>
        <end position="10"/>
    </location>
    <ligand>
        <name>substrate</name>
    </ligand>
</feature>
<feature type="binding site" evidence="7 9">
    <location>
        <position position="184"/>
    </location>
    <ligand>
        <name>FMN</name>
        <dbReference type="ChEBI" id="CHEBI:58210"/>
    </ligand>
</feature>
<feature type="binding site" evidence="7 9">
    <location>
        <position position="194"/>
    </location>
    <ligand>
        <name>FMN</name>
        <dbReference type="ChEBI" id="CHEBI:58210"/>
    </ligand>
</feature>
<dbReference type="InterPro" id="IPR019576">
    <property type="entry name" value="Pyridoxamine_oxidase_dimer_C"/>
</dbReference>
<evidence type="ECO:0000256" key="6">
    <source>
        <dbReference type="ARBA" id="ARBA00023096"/>
    </source>
</evidence>
<evidence type="ECO:0000256" key="3">
    <source>
        <dbReference type="ARBA" id="ARBA00022630"/>
    </source>
</evidence>
<feature type="binding site" evidence="7 8">
    <location>
        <position position="65"/>
    </location>
    <ligand>
        <name>substrate</name>
    </ligand>
</feature>
<dbReference type="HAMAP" id="MF_01629">
    <property type="entry name" value="PdxH"/>
    <property type="match status" value="1"/>
</dbReference>
<sequence length="211" mass="24424">MNIADYRREYTQSGLNRADLETDPFRQFERWFSQALKSDYPDANAMSLATVSEDGKPSLRTVLLKGFDAKGFTFFTNYDSDKAQHIASNDQVCLLFSWLQVDRQIEIRGTAKKVSNAESAEYFGSRPEGSQLGAWASHQSQPIDTREQLMGQLEEVTERFKGKSVPLPDNWGGYRVIPESIEFWQGRENRLHDRFEYRLKDGAWELRRLQP</sequence>
<evidence type="ECO:0000256" key="2">
    <source>
        <dbReference type="ARBA" id="ARBA00011738"/>
    </source>
</evidence>
<keyword evidence="5 7" id="KW-0560">Oxidoreductase</keyword>
<dbReference type="PANTHER" id="PTHR10851:SF0">
    <property type="entry name" value="PYRIDOXINE-5'-PHOSPHATE OXIDASE"/>
    <property type="match status" value="1"/>
</dbReference>
<evidence type="ECO:0000256" key="8">
    <source>
        <dbReference type="PIRSR" id="PIRSR000190-1"/>
    </source>
</evidence>
<dbReference type="NCBIfam" id="TIGR00558">
    <property type="entry name" value="pdxH"/>
    <property type="match status" value="1"/>
</dbReference>
<dbReference type="InterPro" id="IPR011576">
    <property type="entry name" value="Pyridox_Oxase_N"/>
</dbReference>
<dbReference type="EC" id="1.4.3.5" evidence="7"/>
<name>A0A317CN75_9GAMM</name>
<feature type="binding site" evidence="7 8">
    <location>
        <position position="122"/>
    </location>
    <ligand>
        <name>substrate</name>
    </ligand>
</feature>
<feature type="domain" description="Pyridoxine 5'-phosphate oxidase dimerisation C-terminal" evidence="11">
    <location>
        <begin position="171"/>
        <end position="211"/>
    </location>
</feature>
<comment type="pathway">
    <text evidence="7">Cofactor metabolism; pyridoxal 5'-phosphate salvage; pyridoxal 5'-phosphate from pyridoxamine 5'-phosphate: step 1/1.</text>
</comment>
<dbReference type="SUPFAM" id="SSF50475">
    <property type="entry name" value="FMN-binding split barrel"/>
    <property type="match status" value="1"/>
</dbReference>
<comment type="catalytic activity">
    <reaction evidence="7">
        <text>pyridoxamine 5'-phosphate + O2 + H2O = pyridoxal 5'-phosphate + H2O2 + NH4(+)</text>
        <dbReference type="Rhea" id="RHEA:15817"/>
        <dbReference type="ChEBI" id="CHEBI:15377"/>
        <dbReference type="ChEBI" id="CHEBI:15379"/>
        <dbReference type="ChEBI" id="CHEBI:16240"/>
        <dbReference type="ChEBI" id="CHEBI:28938"/>
        <dbReference type="ChEBI" id="CHEBI:58451"/>
        <dbReference type="ChEBI" id="CHEBI:597326"/>
        <dbReference type="EC" id="1.4.3.5"/>
    </reaction>
</comment>
<keyword evidence="13" id="KW-1185">Reference proteome</keyword>
<dbReference type="EMBL" id="QGKM01000006">
    <property type="protein sequence ID" value="PWQ99998.1"/>
    <property type="molecule type" value="Genomic_DNA"/>
</dbReference>
<dbReference type="Pfam" id="PF01243">
    <property type="entry name" value="PNPOx_N"/>
    <property type="match status" value="1"/>
</dbReference>
<dbReference type="NCBIfam" id="NF004231">
    <property type="entry name" value="PRK05679.1"/>
    <property type="match status" value="1"/>
</dbReference>
<evidence type="ECO:0000259" key="10">
    <source>
        <dbReference type="Pfam" id="PF01243"/>
    </source>
</evidence>
<evidence type="ECO:0000259" key="11">
    <source>
        <dbReference type="Pfam" id="PF10590"/>
    </source>
</evidence>
<organism evidence="12 13">
    <name type="scientific">Leucothrix pacifica</name>
    <dbReference type="NCBI Taxonomy" id="1247513"/>
    <lineage>
        <taxon>Bacteria</taxon>
        <taxon>Pseudomonadati</taxon>
        <taxon>Pseudomonadota</taxon>
        <taxon>Gammaproteobacteria</taxon>
        <taxon>Thiotrichales</taxon>
        <taxon>Thiotrichaceae</taxon>
        <taxon>Leucothrix</taxon>
    </lineage>
</organism>
<feature type="binding site" evidence="7 9">
    <location>
        <begin position="60"/>
        <end position="65"/>
    </location>
    <ligand>
        <name>FMN</name>
        <dbReference type="ChEBI" id="CHEBI:58210"/>
    </ligand>
</feature>
<dbReference type="GO" id="GO:0008615">
    <property type="term" value="P:pyridoxine biosynthetic process"/>
    <property type="evidence" value="ECO:0007669"/>
    <property type="project" value="UniProtKB-UniRule"/>
</dbReference>
<feature type="binding site" evidence="7 9">
    <location>
        <begin position="139"/>
        <end position="140"/>
    </location>
    <ligand>
        <name>FMN</name>
        <dbReference type="ChEBI" id="CHEBI:58210"/>
    </ligand>
</feature>
<feature type="binding site" evidence="7 8">
    <location>
        <begin position="190"/>
        <end position="192"/>
    </location>
    <ligand>
        <name>substrate</name>
    </ligand>
</feature>
<feature type="binding site" evidence="7 9">
    <location>
        <position position="82"/>
    </location>
    <ligand>
        <name>FMN</name>
        <dbReference type="ChEBI" id="CHEBI:58210"/>
    </ligand>
</feature>
<dbReference type="AlphaFoldDB" id="A0A317CN75"/>
<feature type="binding site" evidence="7 8">
    <location>
        <position position="130"/>
    </location>
    <ligand>
        <name>substrate</name>
    </ligand>
</feature>
<dbReference type="InterPro" id="IPR012349">
    <property type="entry name" value="Split_barrel_FMN-bd"/>
</dbReference>
<comment type="caution">
    <text evidence="7">Lacks conserved residue(s) required for the propagation of feature annotation.</text>
</comment>
<keyword evidence="4 7" id="KW-0288">FMN</keyword>
<dbReference type="Gene3D" id="2.30.110.10">
    <property type="entry name" value="Electron Transport, Fmn-binding Protein, Chain A"/>
    <property type="match status" value="1"/>
</dbReference>
<dbReference type="OrthoDB" id="9780392at2"/>
<dbReference type="InterPro" id="IPR019740">
    <property type="entry name" value="Pyridox_Oxase_CS"/>
</dbReference>
<feature type="domain" description="Pyridoxamine 5'-phosphate oxidase N-terminal" evidence="10">
    <location>
        <begin position="34"/>
        <end position="157"/>
    </location>
</feature>
<dbReference type="PANTHER" id="PTHR10851">
    <property type="entry name" value="PYRIDOXINE-5-PHOSPHATE OXIDASE"/>
    <property type="match status" value="1"/>
</dbReference>
<evidence type="ECO:0000256" key="9">
    <source>
        <dbReference type="PIRSR" id="PIRSR000190-2"/>
    </source>
</evidence>
<comment type="pathway">
    <text evidence="7">Cofactor metabolism; pyridoxal 5'-phosphate salvage; pyridoxal 5'-phosphate from pyridoxine 5'-phosphate: step 1/1.</text>
</comment>